<dbReference type="EMBL" id="UINC01230440">
    <property type="protein sequence ID" value="SVE62571.1"/>
    <property type="molecule type" value="Genomic_DNA"/>
</dbReference>
<dbReference type="SUPFAM" id="SSF52833">
    <property type="entry name" value="Thioredoxin-like"/>
    <property type="match status" value="1"/>
</dbReference>
<reference evidence="2" key="1">
    <citation type="submission" date="2018-05" db="EMBL/GenBank/DDBJ databases">
        <authorList>
            <person name="Lanie J.A."/>
            <person name="Ng W.-L."/>
            <person name="Kazmierczak K.M."/>
            <person name="Andrzejewski T.M."/>
            <person name="Davidsen T.M."/>
            <person name="Wayne K.J."/>
            <person name="Tettelin H."/>
            <person name="Glass J.I."/>
            <person name="Rusch D."/>
            <person name="Podicherti R."/>
            <person name="Tsui H.-C.T."/>
            <person name="Winkler M.E."/>
        </authorList>
    </citation>
    <scope>NUCLEOTIDE SEQUENCE</scope>
</reference>
<dbReference type="GO" id="GO:0016209">
    <property type="term" value="F:antioxidant activity"/>
    <property type="evidence" value="ECO:0007669"/>
    <property type="project" value="InterPro"/>
</dbReference>
<accession>A0A383F0Q8</accession>
<dbReference type="Gene3D" id="3.40.30.10">
    <property type="entry name" value="Glutaredoxin"/>
    <property type="match status" value="1"/>
</dbReference>
<sequence>MADFYPHGEVSKAYGVFNDQTGTPSRAVVVIDKDGVVRFSQTYKAATDLNPQDILSIVENL</sequence>
<proteinExistence type="predicted"/>
<evidence type="ECO:0000313" key="2">
    <source>
        <dbReference type="EMBL" id="SVE62571.1"/>
    </source>
</evidence>
<name>A0A383F0Q8_9ZZZZ</name>
<gene>
    <name evidence="2" type="ORF">METZ01_LOCUS515425</name>
</gene>
<evidence type="ECO:0000259" key="1">
    <source>
        <dbReference type="Pfam" id="PF00578"/>
    </source>
</evidence>
<dbReference type="AlphaFoldDB" id="A0A383F0Q8"/>
<dbReference type="Pfam" id="PF00578">
    <property type="entry name" value="AhpC-TSA"/>
    <property type="match status" value="1"/>
</dbReference>
<dbReference type="InterPro" id="IPR036249">
    <property type="entry name" value="Thioredoxin-like_sf"/>
</dbReference>
<dbReference type="GO" id="GO:0016491">
    <property type="term" value="F:oxidoreductase activity"/>
    <property type="evidence" value="ECO:0007669"/>
    <property type="project" value="InterPro"/>
</dbReference>
<organism evidence="2">
    <name type="scientific">marine metagenome</name>
    <dbReference type="NCBI Taxonomy" id="408172"/>
    <lineage>
        <taxon>unclassified sequences</taxon>
        <taxon>metagenomes</taxon>
        <taxon>ecological metagenomes</taxon>
    </lineage>
</organism>
<dbReference type="InterPro" id="IPR000866">
    <property type="entry name" value="AhpC/TSA"/>
</dbReference>
<protein>
    <recommendedName>
        <fullName evidence="1">Alkyl hydroperoxide reductase subunit C/ Thiol specific antioxidant domain-containing protein</fullName>
    </recommendedName>
</protein>
<feature type="domain" description="Alkyl hydroperoxide reductase subunit C/ Thiol specific antioxidant" evidence="1">
    <location>
        <begin position="6"/>
        <end position="39"/>
    </location>
</feature>